<name>A0ABX5B4H5_9SPIR</name>
<protein>
    <submittedName>
        <fullName evidence="1">Uncharacterized protein</fullName>
    </submittedName>
</protein>
<evidence type="ECO:0000313" key="2">
    <source>
        <dbReference type="Proteomes" id="UP000238924"/>
    </source>
</evidence>
<sequence length="64" mass="7903">MKNIFLEHKIIFYLLPCFIDLFKLTNLEFFKNQGIKLLSLTILFLFFIPKLKSYYHKLFLREQQ</sequence>
<accession>A0ABX5B4H5</accession>
<dbReference type="EMBL" id="JJMJ01000099">
    <property type="protein sequence ID" value="PPS22195.1"/>
    <property type="molecule type" value="Genomic_DNA"/>
</dbReference>
<proteinExistence type="predicted"/>
<keyword evidence="2" id="KW-1185">Reference proteome</keyword>
<comment type="caution">
    <text evidence="1">The sequence shown here is derived from an EMBL/GenBank/DDBJ whole genome shotgun (WGS) entry which is preliminary data.</text>
</comment>
<reference evidence="1 2" key="1">
    <citation type="submission" date="2014-04" db="EMBL/GenBank/DDBJ databases">
        <title>Whole genome sequence of 'Brachyspira hampsonii' D13-03603F2.</title>
        <authorList>
            <person name="Patterson A.H."/>
            <person name="Chaban B."/>
            <person name="Fernando C."/>
            <person name="Harding J.C."/>
            <person name="Hill J.E."/>
        </authorList>
    </citation>
    <scope>NUCLEOTIDE SEQUENCE [LARGE SCALE GENOMIC DNA]</scope>
    <source>
        <strain evidence="1 2">D13-03603F2</strain>
    </source>
</reference>
<gene>
    <name evidence="1" type="ORF">DJ52_06460</name>
</gene>
<organism evidence="1 2">
    <name type="scientific">Brachyspira murdochii</name>
    <dbReference type="NCBI Taxonomy" id="84378"/>
    <lineage>
        <taxon>Bacteria</taxon>
        <taxon>Pseudomonadati</taxon>
        <taxon>Spirochaetota</taxon>
        <taxon>Spirochaetia</taxon>
        <taxon>Brachyspirales</taxon>
        <taxon>Brachyspiraceae</taxon>
        <taxon>Brachyspira</taxon>
    </lineage>
</organism>
<evidence type="ECO:0000313" key="1">
    <source>
        <dbReference type="EMBL" id="PPS22195.1"/>
    </source>
</evidence>
<dbReference type="Proteomes" id="UP000238924">
    <property type="component" value="Unassembled WGS sequence"/>
</dbReference>